<name>A0A1I7WFG4_HETBA</name>
<dbReference type="Proteomes" id="UP000095283">
    <property type="component" value="Unplaced"/>
</dbReference>
<protein>
    <submittedName>
        <fullName evidence="2">Uncharacterized protein</fullName>
    </submittedName>
</protein>
<accession>A0A1I7WFG4</accession>
<proteinExistence type="predicted"/>
<sequence length="34" mass="3946">MNLMNFAIWSILENKLSRTFYSNLNSPKGTLNIN</sequence>
<dbReference type="AlphaFoldDB" id="A0A1I7WFG4"/>
<reference evidence="2" key="1">
    <citation type="submission" date="2016-11" db="UniProtKB">
        <authorList>
            <consortium name="WormBaseParasite"/>
        </authorList>
    </citation>
    <scope>IDENTIFICATION</scope>
</reference>
<keyword evidence="1" id="KW-1185">Reference proteome</keyword>
<dbReference type="WBParaSite" id="Hba_03717">
    <property type="protein sequence ID" value="Hba_03717"/>
    <property type="gene ID" value="Hba_03717"/>
</dbReference>
<organism evidence="1 2">
    <name type="scientific">Heterorhabditis bacteriophora</name>
    <name type="common">Entomopathogenic nematode worm</name>
    <dbReference type="NCBI Taxonomy" id="37862"/>
    <lineage>
        <taxon>Eukaryota</taxon>
        <taxon>Metazoa</taxon>
        <taxon>Ecdysozoa</taxon>
        <taxon>Nematoda</taxon>
        <taxon>Chromadorea</taxon>
        <taxon>Rhabditida</taxon>
        <taxon>Rhabditina</taxon>
        <taxon>Rhabditomorpha</taxon>
        <taxon>Strongyloidea</taxon>
        <taxon>Heterorhabditidae</taxon>
        <taxon>Heterorhabditis</taxon>
    </lineage>
</organism>
<evidence type="ECO:0000313" key="1">
    <source>
        <dbReference type="Proteomes" id="UP000095283"/>
    </source>
</evidence>
<evidence type="ECO:0000313" key="2">
    <source>
        <dbReference type="WBParaSite" id="Hba_03717"/>
    </source>
</evidence>